<keyword evidence="11" id="KW-1185">Reference proteome</keyword>
<evidence type="ECO:0000256" key="6">
    <source>
        <dbReference type="ARBA" id="ARBA00022989"/>
    </source>
</evidence>
<organism evidence="10 11">
    <name type="scientific">Parelaphostrongylus tenuis</name>
    <name type="common">Meningeal worm</name>
    <dbReference type="NCBI Taxonomy" id="148309"/>
    <lineage>
        <taxon>Eukaryota</taxon>
        <taxon>Metazoa</taxon>
        <taxon>Ecdysozoa</taxon>
        <taxon>Nematoda</taxon>
        <taxon>Chromadorea</taxon>
        <taxon>Rhabditida</taxon>
        <taxon>Rhabditina</taxon>
        <taxon>Rhabditomorpha</taxon>
        <taxon>Strongyloidea</taxon>
        <taxon>Metastrongylidae</taxon>
        <taxon>Parelaphostrongylus</taxon>
    </lineage>
</organism>
<comment type="similarity">
    <text evidence="2 8">Belongs to the MIP/aquaporin (TC 1.A.8) family.</text>
</comment>
<evidence type="ECO:0000313" key="11">
    <source>
        <dbReference type="Proteomes" id="UP001196413"/>
    </source>
</evidence>
<evidence type="ECO:0000256" key="3">
    <source>
        <dbReference type="ARBA" id="ARBA00022448"/>
    </source>
</evidence>
<comment type="subcellular location">
    <subcellularLocation>
        <location evidence="1">Endomembrane system</location>
        <topology evidence="1">Multi-pass membrane protein</topology>
    </subcellularLocation>
</comment>
<dbReference type="GO" id="GO:0015250">
    <property type="term" value="F:water channel activity"/>
    <property type="evidence" value="ECO:0007669"/>
    <property type="project" value="TreeGrafter"/>
</dbReference>
<dbReference type="GO" id="GO:0005737">
    <property type="term" value="C:cytoplasm"/>
    <property type="evidence" value="ECO:0007669"/>
    <property type="project" value="UniProtKB-ARBA"/>
</dbReference>
<feature type="transmembrane region" description="Helical" evidence="9">
    <location>
        <begin position="36"/>
        <end position="57"/>
    </location>
</feature>
<keyword evidence="7 9" id="KW-0472">Membrane</keyword>
<reference evidence="10" key="1">
    <citation type="submission" date="2021-06" db="EMBL/GenBank/DDBJ databases">
        <title>Parelaphostrongylus tenuis whole genome reference sequence.</title>
        <authorList>
            <person name="Garwood T.J."/>
            <person name="Larsen P.A."/>
            <person name="Fountain-Jones N.M."/>
            <person name="Garbe J.R."/>
            <person name="Macchietto M.G."/>
            <person name="Kania S.A."/>
            <person name="Gerhold R.W."/>
            <person name="Richards J.E."/>
            <person name="Wolf T.M."/>
        </authorList>
    </citation>
    <scope>NUCLEOTIDE SEQUENCE</scope>
    <source>
        <strain evidence="10">MNPRO001-30</strain>
        <tissue evidence="10">Meninges</tissue>
    </source>
</reference>
<dbReference type="PRINTS" id="PR00783">
    <property type="entry name" value="MINTRINSICP"/>
</dbReference>
<evidence type="ECO:0000256" key="8">
    <source>
        <dbReference type="RuleBase" id="RU000477"/>
    </source>
</evidence>
<comment type="caution">
    <text evidence="10">The sequence shown here is derived from an EMBL/GenBank/DDBJ whole genome shotgun (WGS) entry which is preliminary data.</text>
</comment>
<keyword evidence="5" id="KW-0677">Repeat</keyword>
<dbReference type="PANTHER" id="PTHR45665">
    <property type="entry name" value="AQUAPORIN-8"/>
    <property type="match status" value="1"/>
</dbReference>
<evidence type="ECO:0000313" key="10">
    <source>
        <dbReference type="EMBL" id="KAJ1361315.1"/>
    </source>
</evidence>
<dbReference type="PANTHER" id="PTHR45665:SF9">
    <property type="entry name" value="AQUAPORIN-8"/>
    <property type="match status" value="1"/>
</dbReference>
<dbReference type="Proteomes" id="UP001196413">
    <property type="component" value="Unassembled WGS sequence"/>
</dbReference>
<dbReference type="GO" id="GO:0019755">
    <property type="term" value="P:one-carbon compound transport"/>
    <property type="evidence" value="ECO:0007669"/>
    <property type="project" value="UniProtKB-ARBA"/>
</dbReference>
<dbReference type="InterPro" id="IPR034294">
    <property type="entry name" value="Aquaporin_transptr"/>
</dbReference>
<sequence length="223" mass="23692">MIFRLVRGWHLPLAFADGSDLSLQSSLQALTTYDGVLHAALCHGVAIFVLASVFGHISGGHVNPAVTIGIAAAGKLPPLDAVLYIIAQLLGGVLGSLMVRVLLSYDQYVAIQGGATLVGSDVMWYQALIAEILTTYLLMQTILMTAVDESTVLAPLAIGFTLIIDILAAGSISGASMNPGRSFGPNIVATIFMQDKLADRFWSKPLDILPWPIARCSTSCWHV</sequence>
<feature type="transmembrane region" description="Helical" evidence="9">
    <location>
        <begin position="81"/>
        <end position="103"/>
    </location>
</feature>
<dbReference type="InterPro" id="IPR000425">
    <property type="entry name" value="MIP"/>
</dbReference>
<feature type="transmembrane region" description="Helical" evidence="9">
    <location>
        <begin position="152"/>
        <end position="172"/>
    </location>
</feature>
<evidence type="ECO:0000256" key="7">
    <source>
        <dbReference type="ARBA" id="ARBA00023136"/>
    </source>
</evidence>
<keyword evidence="3 8" id="KW-0813">Transport</keyword>
<name>A0AAD5QTK2_PARTN</name>
<accession>A0AAD5QTK2</accession>
<evidence type="ECO:0000256" key="1">
    <source>
        <dbReference type="ARBA" id="ARBA00004127"/>
    </source>
</evidence>
<dbReference type="SUPFAM" id="SSF81338">
    <property type="entry name" value="Aquaporin-like"/>
    <property type="match status" value="1"/>
</dbReference>
<evidence type="ECO:0000256" key="4">
    <source>
        <dbReference type="ARBA" id="ARBA00022692"/>
    </source>
</evidence>
<dbReference type="InterPro" id="IPR023271">
    <property type="entry name" value="Aquaporin-like"/>
</dbReference>
<keyword evidence="6 9" id="KW-1133">Transmembrane helix</keyword>
<dbReference type="AlphaFoldDB" id="A0AAD5QTK2"/>
<dbReference type="Gene3D" id="1.20.1080.10">
    <property type="entry name" value="Glycerol uptake facilitator protein"/>
    <property type="match status" value="1"/>
</dbReference>
<evidence type="ECO:0000256" key="9">
    <source>
        <dbReference type="SAM" id="Phobius"/>
    </source>
</evidence>
<feature type="transmembrane region" description="Helical" evidence="9">
    <location>
        <begin position="124"/>
        <end position="146"/>
    </location>
</feature>
<dbReference type="Pfam" id="PF00230">
    <property type="entry name" value="MIP"/>
    <property type="match status" value="1"/>
</dbReference>
<dbReference type="GO" id="GO:0005886">
    <property type="term" value="C:plasma membrane"/>
    <property type="evidence" value="ECO:0007669"/>
    <property type="project" value="TreeGrafter"/>
</dbReference>
<protein>
    <submittedName>
        <fullName evidence="10">Uncharacterized protein</fullName>
    </submittedName>
</protein>
<gene>
    <name evidence="10" type="ORF">KIN20_020532</name>
</gene>
<dbReference type="GO" id="GO:0012505">
    <property type="term" value="C:endomembrane system"/>
    <property type="evidence" value="ECO:0007669"/>
    <property type="project" value="UniProtKB-SubCell"/>
</dbReference>
<dbReference type="PROSITE" id="PS00221">
    <property type="entry name" value="MIP"/>
    <property type="match status" value="1"/>
</dbReference>
<evidence type="ECO:0000256" key="2">
    <source>
        <dbReference type="ARBA" id="ARBA00006175"/>
    </source>
</evidence>
<dbReference type="EMBL" id="JAHQIW010004163">
    <property type="protein sequence ID" value="KAJ1361315.1"/>
    <property type="molecule type" value="Genomic_DNA"/>
</dbReference>
<evidence type="ECO:0000256" key="5">
    <source>
        <dbReference type="ARBA" id="ARBA00022737"/>
    </source>
</evidence>
<dbReference type="InterPro" id="IPR022357">
    <property type="entry name" value="MIP_CS"/>
</dbReference>
<keyword evidence="4 8" id="KW-0812">Transmembrane</keyword>
<proteinExistence type="inferred from homology"/>